<keyword evidence="3" id="KW-0819">tRNA processing</keyword>
<feature type="domain" description="Pus10-like C-terminal" evidence="10">
    <location>
        <begin position="655"/>
        <end position="887"/>
    </location>
</feature>
<dbReference type="SUPFAM" id="SSF55120">
    <property type="entry name" value="Pseudouridine synthase"/>
    <property type="match status" value="1"/>
</dbReference>
<dbReference type="InterPro" id="IPR020103">
    <property type="entry name" value="PsdUridine_synth_cat_dom_sf"/>
</dbReference>
<dbReference type="CDD" id="cd03448">
    <property type="entry name" value="HDE_HSD"/>
    <property type="match status" value="1"/>
</dbReference>
<feature type="domain" description="Peroxisomal multifunctional enzyme type 2-like N-terminal" evidence="11">
    <location>
        <begin position="16"/>
        <end position="149"/>
    </location>
</feature>
<dbReference type="InterPro" id="IPR048742">
    <property type="entry name" value="Pus10_N_euk"/>
</dbReference>
<dbReference type="Gene3D" id="3.10.129.10">
    <property type="entry name" value="Hotdog Thioesterase"/>
    <property type="match status" value="2"/>
</dbReference>
<dbReference type="Gene3D" id="3.30.70.3190">
    <property type="match status" value="1"/>
</dbReference>
<evidence type="ECO:0000256" key="7">
    <source>
        <dbReference type="ARBA" id="ARBA00083669"/>
    </source>
</evidence>
<name>A0A4Y7I7W8_PAPSO</name>
<evidence type="ECO:0000259" key="8">
    <source>
        <dbReference type="Pfam" id="PF01575"/>
    </source>
</evidence>
<evidence type="ECO:0000313" key="12">
    <source>
        <dbReference type="EMBL" id="RZC45047.1"/>
    </source>
</evidence>
<dbReference type="FunFam" id="3.30.70.2510:FF:000001">
    <property type="entry name" value="tRNA pseudouridine synthase Pus10"/>
    <property type="match status" value="1"/>
</dbReference>
<dbReference type="InterPro" id="IPR048741">
    <property type="entry name" value="Pus10-like_C"/>
</dbReference>
<evidence type="ECO:0000313" key="13">
    <source>
        <dbReference type="Proteomes" id="UP000316621"/>
    </source>
</evidence>
<dbReference type="Gramene" id="RZC45047">
    <property type="protein sequence ID" value="RZC45047"/>
    <property type="gene ID" value="C5167_037995"/>
</dbReference>
<dbReference type="SUPFAM" id="SSF54637">
    <property type="entry name" value="Thioesterase/thiol ester dehydrase-isomerase"/>
    <property type="match status" value="2"/>
</dbReference>
<evidence type="ECO:0000256" key="3">
    <source>
        <dbReference type="ARBA" id="ARBA00022694"/>
    </source>
</evidence>
<dbReference type="Proteomes" id="UP000316621">
    <property type="component" value="Chromosome 1"/>
</dbReference>
<evidence type="ECO:0000256" key="1">
    <source>
        <dbReference type="ARBA" id="ARBA00009652"/>
    </source>
</evidence>
<organism evidence="12 13">
    <name type="scientific">Papaver somniferum</name>
    <name type="common">Opium poppy</name>
    <dbReference type="NCBI Taxonomy" id="3469"/>
    <lineage>
        <taxon>Eukaryota</taxon>
        <taxon>Viridiplantae</taxon>
        <taxon>Streptophyta</taxon>
        <taxon>Embryophyta</taxon>
        <taxon>Tracheophyta</taxon>
        <taxon>Spermatophyta</taxon>
        <taxon>Magnoliopsida</taxon>
        <taxon>Ranunculales</taxon>
        <taxon>Papaveraceae</taxon>
        <taxon>Papaveroideae</taxon>
        <taxon>Papaver</taxon>
    </lineage>
</organism>
<dbReference type="EMBL" id="CM010715">
    <property type="protein sequence ID" value="RZC45047.1"/>
    <property type="molecule type" value="Genomic_DNA"/>
</dbReference>
<accession>A0A4Y7I7W8</accession>
<dbReference type="Gene3D" id="3.30.70.2510">
    <property type="match status" value="1"/>
</dbReference>
<dbReference type="OMA" id="WCDILED"/>
<dbReference type="STRING" id="3469.A0A4Y7I7W8"/>
<dbReference type="NCBIfam" id="TIGR01213">
    <property type="entry name" value="pseudo_Pus10arc"/>
    <property type="match status" value="1"/>
</dbReference>
<evidence type="ECO:0000256" key="5">
    <source>
        <dbReference type="ARBA" id="ARBA00075270"/>
    </source>
</evidence>
<dbReference type="Pfam" id="PF01575">
    <property type="entry name" value="MaoC_dehydratas"/>
    <property type="match status" value="1"/>
</dbReference>
<dbReference type="InterPro" id="IPR054357">
    <property type="entry name" value="MFE-2_N"/>
</dbReference>
<evidence type="ECO:0000256" key="2">
    <source>
        <dbReference type="ARBA" id="ARBA00012787"/>
    </source>
</evidence>
<feature type="domain" description="MaoC-like" evidence="8">
    <location>
        <begin position="173"/>
        <end position="268"/>
    </location>
</feature>
<dbReference type="Pfam" id="PF21237">
    <property type="entry name" value="Pus10_N_euk"/>
    <property type="match status" value="1"/>
</dbReference>
<dbReference type="Pfam" id="PF21238">
    <property type="entry name" value="Pus10_C"/>
    <property type="match status" value="1"/>
</dbReference>
<dbReference type="InterPro" id="IPR002539">
    <property type="entry name" value="MaoC-like_dom"/>
</dbReference>
<evidence type="ECO:0000259" key="11">
    <source>
        <dbReference type="Pfam" id="PF22622"/>
    </source>
</evidence>
<dbReference type="GO" id="GO:0160148">
    <property type="term" value="F:tRNA pseudouridine(55) synthase activity"/>
    <property type="evidence" value="ECO:0007669"/>
    <property type="project" value="UniProtKB-EC"/>
</dbReference>
<dbReference type="FunFam" id="3.30.70.3190:FF:000001">
    <property type="entry name" value="tRNA pseudouridine synthase Pus10"/>
    <property type="match status" value="1"/>
</dbReference>
<dbReference type="InterPro" id="IPR029069">
    <property type="entry name" value="HotDog_dom_sf"/>
</dbReference>
<dbReference type="AlphaFoldDB" id="A0A4Y7I7W8"/>
<evidence type="ECO:0000256" key="4">
    <source>
        <dbReference type="ARBA" id="ARBA00023235"/>
    </source>
</evidence>
<dbReference type="Pfam" id="PF22622">
    <property type="entry name" value="MFE-2_hydrat-2_N"/>
    <property type="match status" value="1"/>
</dbReference>
<sequence length="893" mass="100351">MDPEAIISYQFPEAEFTYTERDVAYYALGVGACSGDAVDKKELKYVYHENGQSHIKVLPTFATLFNPGAIRNFMSIPSMEFDPRLLLHGQQYIEIYSPLPANACIQNKSVVAGLHDKGKAAVIEVDTTSYDRESGKALCLNRLTVYLRGAGGFSKSSPPYSCSKYPSDQIKPALLYRLSGDYNPLHSDPMVAEVAGFSRPILHGLCTLGFAVRAIIKCVCNGEPTRVKSILGRFLLHVYPGETLITEMWVEDSRVLYKTKVKERNKTVLSGYVGIHPPTASLWVAEFNASVPSEISPHSSLSLSLRFLKLELVTEMAINNEQAQVISCSKEVGVIVEAKEAQITTGPSEEEAADKIISDTVLSFPSHAILDLLSIGVCTRCIFRLFGVRGQIYSSSLLSPTIFAPLIQKSNGSDDEHSKGPPQESEFCSICLGILQFSFSKEKQNLVKSELINNVSEEIARFIKQEGHEIDSFSLEVSIPIILANERSVWLYLKKKYGSELWFEDKFHAEHVTVKDAFKLAITSSLETLLTAKSEISSSSRIRLNYTHSKASLNLESFVETDQNCKRRKTGMRIYLDETEKIHQVYEDSVENADGANVKRGAECSEQSNGETDAAIQRSLSRLQDYAFCERFKSPPEKVKEPCKLEIICNRAPIYIGGRYLKYSRNVSQSRWLIDDERKGEASVEEIIGGNILPICRGNNYKFHAAGREDIDVRMLGSGRPFLVEIQNARHVPSEVSIGEMEEKINSLREKLVRVRNLQVLGSEGWTLMREGETEKQKQYAALVWISRPLEDEDLQTITSLMDMSILQKTPVRVLHRRSPLDREKIIHWMKIERIVGSQQYLLLHLCTEAGTYIKEFVHGDLGRTYPNLGSILKCRAEILQLDVTDVKMDCFN</sequence>
<gene>
    <name evidence="12" type="ORF">C5167_037995</name>
</gene>
<feature type="domain" description="Pus10 N-terminal eukaryotes" evidence="9">
    <location>
        <begin position="428"/>
        <end position="565"/>
    </location>
</feature>
<dbReference type="GO" id="GO:0003723">
    <property type="term" value="F:RNA binding"/>
    <property type="evidence" value="ECO:0007669"/>
    <property type="project" value="InterPro"/>
</dbReference>
<evidence type="ECO:0000259" key="10">
    <source>
        <dbReference type="Pfam" id="PF21238"/>
    </source>
</evidence>
<evidence type="ECO:0000256" key="6">
    <source>
        <dbReference type="ARBA" id="ARBA00079393"/>
    </source>
</evidence>
<protein>
    <recommendedName>
        <fullName evidence="2">tRNA pseudouridine(55) synthase</fullName>
        <ecNumber evidence="2">5.4.99.25</ecNumber>
    </recommendedName>
    <alternativeName>
        <fullName evidence="7">tRNA pseudouridine 55 synthase</fullName>
    </alternativeName>
    <alternativeName>
        <fullName evidence="5">tRNA pseudouridylate synthase</fullName>
    </alternativeName>
    <alternativeName>
        <fullName evidence="6">tRNA-uridine isomerase</fullName>
    </alternativeName>
</protein>
<comment type="similarity">
    <text evidence="1">Belongs to the pseudouridine synthase Pus10 family.</text>
</comment>
<dbReference type="PANTHER" id="PTHR21568:SF0">
    <property type="entry name" value="TRNA PSEUDOURIDINE SYNTHASE PUS10"/>
    <property type="match status" value="1"/>
</dbReference>
<dbReference type="GO" id="GO:0031119">
    <property type="term" value="P:tRNA pseudouridine synthesis"/>
    <property type="evidence" value="ECO:0007669"/>
    <property type="project" value="UniProtKB-ARBA"/>
</dbReference>
<reference evidence="12 13" key="1">
    <citation type="journal article" date="2018" name="Science">
        <title>The opium poppy genome and morphinan production.</title>
        <authorList>
            <person name="Guo L."/>
            <person name="Winzer T."/>
            <person name="Yang X."/>
            <person name="Li Y."/>
            <person name="Ning Z."/>
            <person name="He Z."/>
            <person name="Teodor R."/>
            <person name="Lu Y."/>
            <person name="Bowser T.A."/>
            <person name="Graham I.A."/>
            <person name="Ye K."/>
        </authorList>
    </citation>
    <scope>NUCLEOTIDE SEQUENCE [LARGE SCALE GENOMIC DNA]</scope>
    <source>
        <strain evidence="13">cv. HN1</strain>
        <tissue evidence="12">Leaves</tissue>
    </source>
</reference>
<dbReference type="EC" id="5.4.99.25" evidence="2"/>
<keyword evidence="4" id="KW-0413">Isomerase</keyword>
<evidence type="ECO:0000259" key="9">
    <source>
        <dbReference type="Pfam" id="PF21237"/>
    </source>
</evidence>
<dbReference type="InterPro" id="IPR039894">
    <property type="entry name" value="Pus10-like"/>
</dbReference>
<proteinExistence type="inferred from homology"/>
<dbReference type="PANTHER" id="PTHR21568">
    <property type="entry name" value="TRNA PSEUDOURIDINE SYNTHASE PUS10"/>
    <property type="match status" value="1"/>
</dbReference>
<keyword evidence="13" id="KW-1185">Reference proteome</keyword>